<dbReference type="EMBL" id="LT629755">
    <property type="protein sequence ID" value="SDT35146.1"/>
    <property type="molecule type" value="Genomic_DNA"/>
</dbReference>
<proteinExistence type="predicted"/>
<dbReference type="Proteomes" id="UP000893823">
    <property type="component" value="Unassembled WGS sequence"/>
</dbReference>
<dbReference type="EMBL" id="SODL02000002">
    <property type="protein sequence ID" value="MCP2367175.1"/>
    <property type="molecule type" value="Genomic_DNA"/>
</dbReference>
<evidence type="ECO:0000256" key="2">
    <source>
        <dbReference type="SAM" id="Phobius"/>
    </source>
</evidence>
<dbReference type="AlphaFoldDB" id="A0A1H1ZPI4"/>
<dbReference type="RefSeq" id="WP_092674749.1">
    <property type="nucleotide sequence ID" value="NZ_BMDN01000002.1"/>
</dbReference>
<protein>
    <submittedName>
        <fullName evidence="3">Monoamine oxidase</fullName>
    </submittedName>
</protein>
<evidence type="ECO:0000313" key="3">
    <source>
        <dbReference type="EMBL" id="MCP2367175.1"/>
    </source>
</evidence>
<organism evidence="4 5">
    <name type="scientific">Agromyces flavus</name>
    <dbReference type="NCBI Taxonomy" id="589382"/>
    <lineage>
        <taxon>Bacteria</taxon>
        <taxon>Bacillati</taxon>
        <taxon>Actinomycetota</taxon>
        <taxon>Actinomycetes</taxon>
        <taxon>Micrococcales</taxon>
        <taxon>Microbacteriaceae</taxon>
        <taxon>Agromyces</taxon>
    </lineage>
</organism>
<keyword evidence="2" id="KW-1133">Transmembrane helix</keyword>
<keyword evidence="1" id="KW-0175">Coiled coil</keyword>
<name>A0A1H1ZPI4_9MICO</name>
<keyword evidence="2" id="KW-0472">Membrane</keyword>
<gene>
    <name evidence="3" type="ORF">BCL57_001329</name>
    <name evidence="4" type="ORF">SAMN04489721_3254</name>
</gene>
<keyword evidence="6" id="KW-1185">Reference proteome</keyword>
<evidence type="ECO:0000313" key="4">
    <source>
        <dbReference type="EMBL" id="SDT35146.1"/>
    </source>
</evidence>
<accession>A0A1H1ZPI4</accession>
<keyword evidence="2" id="KW-0812">Transmembrane</keyword>
<evidence type="ECO:0000256" key="1">
    <source>
        <dbReference type="SAM" id="Coils"/>
    </source>
</evidence>
<dbReference type="Proteomes" id="UP000199482">
    <property type="component" value="Chromosome I"/>
</dbReference>
<reference evidence="4" key="1">
    <citation type="submission" date="2016-10" db="EMBL/GenBank/DDBJ databases">
        <authorList>
            <person name="de Groot N.N."/>
        </authorList>
    </citation>
    <scope>NUCLEOTIDE SEQUENCE [LARGE SCALE GENOMIC DNA]</scope>
    <source>
        <strain evidence="4">CPCC 202695</strain>
    </source>
</reference>
<sequence length="124" mass="12588">MTDATNGPGPGVEDLDDRVEQAIGEAKAAADRAAGEADDALDAMRSAAADAADRGAAAVADAASQARALAEDTLDDAEDLLEDAAEWVEEKYRENPGLVLALAAAAGIVLLVGVGAVVRAIFRR</sequence>
<feature type="transmembrane region" description="Helical" evidence="2">
    <location>
        <begin position="98"/>
        <end position="122"/>
    </location>
</feature>
<reference evidence="5" key="2">
    <citation type="submission" date="2016-10" db="EMBL/GenBank/DDBJ databases">
        <authorList>
            <person name="Varghese N."/>
            <person name="Submissions S."/>
        </authorList>
    </citation>
    <scope>NUCLEOTIDE SEQUENCE [LARGE SCALE GENOMIC DNA]</scope>
    <source>
        <strain evidence="5">CPCC 202695</strain>
    </source>
</reference>
<feature type="coiled-coil region" evidence="1">
    <location>
        <begin position="60"/>
        <end position="90"/>
    </location>
</feature>
<evidence type="ECO:0000313" key="6">
    <source>
        <dbReference type="Proteomes" id="UP000893823"/>
    </source>
</evidence>
<evidence type="ECO:0000313" key="5">
    <source>
        <dbReference type="Proteomes" id="UP000199482"/>
    </source>
</evidence>
<reference evidence="3" key="3">
    <citation type="submission" date="2022-06" db="EMBL/GenBank/DDBJ databases">
        <title>Genomic Encyclopedia of Type Strains, Phase III (KMG-III): the genomes of soil and plant-associated and newly described type strains.</title>
        <authorList>
            <person name="Whitman W."/>
        </authorList>
    </citation>
    <scope>NUCLEOTIDE SEQUENCE</scope>
    <source>
        <strain evidence="3">CPCC 202695</strain>
    </source>
</reference>
<dbReference type="STRING" id="589382.SAMN04489721_3254"/>